<reference evidence="3 4" key="1">
    <citation type="submission" date="2024-09" db="EMBL/GenBank/DDBJ databases">
        <authorList>
            <person name="Sun Q."/>
            <person name="Mori K."/>
        </authorList>
    </citation>
    <scope>NUCLEOTIDE SEQUENCE [LARGE SCALE GENOMIC DNA]</scope>
    <source>
        <strain evidence="3 4">TBRC 7907</strain>
    </source>
</reference>
<keyword evidence="4" id="KW-1185">Reference proteome</keyword>
<dbReference type="GO" id="GO:0004722">
    <property type="term" value="F:protein serine/threonine phosphatase activity"/>
    <property type="evidence" value="ECO:0007669"/>
    <property type="project" value="UniProtKB-EC"/>
</dbReference>
<proteinExistence type="predicted"/>
<organism evidence="3 4">
    <name type="scientific">Allokutzneria oryzae</name>
    <dbReference type="NCBI Taxonomy" id="1378989"/>
    <lineage>
        <taxon>Bacteria</taxon>
        <taxon>Bacillati</taxon>
        <taxon>Actinomycetota</taxon>
        <taxon>Actinomycetes</taxon>
        <taxon>Pseudonocardiales</taxon>
        <taxon>Pseudonocardiaceae</taxon>
        <taxon>Allokutzneria</taxon>
    </lineage>
</organism>
<evidence type="ECO:0000256" key="1">
    <source>
        <dbReference type="ARBA" id="ARBA00022801"/>
    </source>
</evidence>
<dbReference type="SUPFAM" id="SSF55781">
    <property type="entry name" value="GAF domain-like"/>
    <property type="match status" value="1"/>
</dbReference>
<accession>A0ABV6A7K6</accession>
<dbReference type="PANTHER" id="PTHR43156:SF2">
    <property type="entry name" value="STAGE II SPORULATION PROTEIN E"/>
    <property type="match status" value="1"/>
</dbReference>
<evidence type="ECO:0000313" key="4">
    <source>
        <dbReference type="Proteomes" id="UP001589693"/>
    </source>
</evidence>
<dbReference type="Gene3D" id="3.60.40.10">
    <property type="entry name" value="PPM-type phosphatase domain"/>
    <property type="match status" value="1"/>
</dbReference>
<dbReference type="InterPro" id="IPR036457">
    <property type="entry name" value="PPM-type-like_dom_sf"/>
</dbReference>
<dbReference type="Pfam" id="PF07228">
    <property type="entry name" value="SpoIIE"/>
    <property type="match status" value="1"/>
</dbReference>
<dbReference type="PANTHER" id="PTHR43156">
    <property type="entry name" value="STAGE II SPORULATION PROTEIN E-RELATED"/>
    <property type="match status" value="1"/>
</dbReference>
<dbReference type="Gene3D" id="3.30.450.40">
    <property type="match status" value="2"/>
</dbReference>
<evidence type="ECO:0000313" key="3">
    <source>
        <dbReference type="EMBL" id="MFB9909172.1"/>
    </source>
</evidence>
<protein>
    <submittedName>
        <fullName evidence="3">PP2C family protein-serine/threonine phosphatase</fullName>
        <ecNumber evidence="3">3.1.3.16</ecNumber>
    </submittedName>
</protein>
<comment type="caution">
    <text evidence="3">The sequence shown here is derived from an EMBL/GenBank/DDBJ whole genome shotgun (WGS) entry which is preliminary data.</text>
</comment>
<feature type="domain" description="PPM-type phosphatase" evidence="2">
    <location>
        <begin position="285"/>
        <end position="498"/>
    </location>
</feature>
<name>A0ABV6A7K6_9PSEU</name>
<dbReference type="SMART" id="SM00331">
    <property type="entry name" value="PP2C_SIG"/>
    <property type="match status" value="1"/>
</dbReference>
<dbReference type="Proteomes" id="UP001589693">
    <property type="component" value="Unassembled WGS sequence"/>
</dbReference>
<keyword evidence="1 3" id="KW-0378">Hydrolase</keyword>
<dbReference type="EC" id="3.1.3.16" evidence="3"/>
<sequence>MTSMRTELLSQRVGTEADARRLRESLLRLLAQLPVDGVDRAELLVAVGRVLRGLVRVGGGVVTVAVEDVPEGTTIPLPGSRPEQVTDDTLLAPLLAVIAEQRKVLDWHQTELQQTNAGLLALHAELEQQRRRLTFLDQISRMLVTSLAEDEVLHRLVQHLVRAGFAETATSWVPVEDVLSCAATTSDDIPRMPPPEVVAAARTHRAHRGSATLALPFLVGTQCLGVLELRRAGLDYDEDERELGNHVASRAAVALRNAREYERERDLAETLQRAMLPTLPRSPGIRVCARYRPASRGVNVGGDWYDAFVRPDGRVVLTVGDVTGHGIDAALMMGQLQKALRAYAIEGHGPAATLRLVHQLMRTQQTTLFATAVIAELDPGTGALRWAGAGHLPMALRAADGTAELLTDRQAPLLGVPMNKIDPPEHSTVVEAGGALLLYTDGLVERRHYDIDTGLRRLVDAFAADPGVQGETLVRSMLADLLTDSRHEDDMCLLLCERVAPDSPDTE</sequence>
<dbReference type="InterPro" id="IPR029016">
    <property type="entry name" value="GAF-like_dom_sf"/>
</dbReference>
<gene>
    <name evidence="3" type="ORF">ACFFQA_34990</name>
</gene>
<dbReference type="SUPFAM" id="SSF81606">
    <property type="entry name" value="PP2C-like"/>
    <property type="match status" value="1"/>
</dbReference>
<dbReference type="InterPro" id="IPR001932">
    <property type="entry name" value="PPM-type_phosphatase-like_dom"/>
</dbReference>
<dbReference type="EMBL" id="JBHLZU010000033">
    <property type="protein sequence ID" value="MFB9909172.1"/>
    <property type="molecule type" value="Genomic_DNA"/>
</dbReference>
<dbReference type="RefSeq" id="WP_377861709.1">
    <property type="nucleotide sequence ID" value="NZ_JBHLZU010000033.1"/>
</dbReference>
<evidence type="ECO:0000259" key="2">
    <source>
        <dbReference type="SMART" id="SM00331"/>
    </source>
</evidence>
<dbReference type="InterPro" id="IPR052016">
    <property type="entry name" value="Bact_Sigma-Reg"/>
</dbReference>